<evidence type="ECO:0000256" key="2">
    <source>
        <dbReference type="ARBA" id="ARBA00022692"/>
    </source>
</evidence>
<keyword evidence="6" id="KW-0675">Receptor</keyword>
<dbReference type="EMBL" id="BPVZ01000240">
    <property type="protein sequence ID" value="GKV47914.1"/>
    <property type="molecule type" value="Genomic_DNA"/>
</dbReference>
<comment type="subcellular location">
    <subcellularLocation>
        <location evidence="1">Membrane</location>
        <topology evidence="1">Single-pass type I membrane protein</topology>
    </subcellularLocation>
</comment>
<dbReference type="SUPFAM" id="SSF52058">
    <property type="entry name" value="L domain-like"/>
    <property type="match status" value="1"/>
</dbReference>
<dbReference type="GO" id="GO:0016020">
    <property type="term" value="C:membrane"/>
    <property type="evidence" value="ECO:0007669"/>
    <property type="project" value="UniProtKB-SubCell"/>
</dbReference>
<keyword evidence="2" id="KW-0812">Transmembrane</keyword>
<dbReference type="AlphaFoldDB" id="A0AAV5ME04"/>
<comment type="caution">
    <text evidence="8">The sequence shown here is derived from an EMBL/GenBank/DDBJ whole genome shotgun (WGS) entry which is preliminary data.</text>
</comment>
<organism evidence="8 9">
    <name type="scientific">Rubroshorea leprosula</name>
    <dbReference type="NCBI Taxonomy" id="152421"/>
    <lineage>
        <taxon>Eukaryota</taxon>
        <taxon>Viridiplantae</taxon>
        <taxon>Streptophyta</taxon>
        <taxon>Embryophyta</taxon>
        <taxon>Tracheophyta</taxon>
        <taxon>Spermatophyta</taxon>
        <taxon>Magnoliopsida</taxon>
        <taxon>eudicotyledons</taxon>
        <taxon>Gunneridae</taxon>
        <taxon>Pentapetalae</taxon>
        <taxon>rosids</taxon>
        <taxon>malvids</taxon>
        <taxon>Malvales</taxon>
        <taxon>Dipterocarpaceae</taxon>
        <taxon>Rubroshorea</taxon>
    </lineage>
</organism>
<evidence type="ECO:0000313" key="9">
    <source>
        <dbReference type="Proteomes" id="UP001054252"/>
    </source>
</evidence>
<dbReference type="Proteomes" id="UP001054252">
    <property type="component" value="Unassembled WGS sequence"/>
</dbReference>
<keyword evidence="3" id="KW-0732">Signal</keyword>
<protein>
    <submittedName>
        <fullName evidence="8">Uncharacterized protein</fullName>
    </submittedName>
</protein>
<evidence type="ECO:0000256" key="1">
    <source>
        <dbReference type="ARBA" id="ARBA00004479"/>
    </source>
</evidence>
<evidence type="ECO:0000256" key="3">
    <source>
        <dbReference type="ARBA" id="ARBA00022729"/>
    </source>
</evidence>
<dbReference type="InterPro" id="IPR001611">
    <property type="entry name" value="Leu-rich_rpt"/>
</dbReference>
<evidence type="ECO:0000313" key="8">
    <source>
        <dbReference type="EMBL" id="GKV47914.1"/>
    </source>
</evidence>
<evidence type="ECO:0000256" key="7">
    <source>
        <dbReference type="ARBA" id="ARBA00023180"/>
    </source>
</evidence>
<dbReference type="InterPro" id="IPR032675">
    <property type="entry name" value="LRR_dom_sf"/>
</dbReference>
<dbReference type="Pfam" id="PF00560">
    <property type="entry name" value="LRR_1"/>
    <property type="match status" value="2"/>
</dbReference>
<dbReference type="PANTHER" id="PTHR48063">
    <property type="entry name" value="LRR RECEPTOR-LIKE KINASE"/>
    <property type="match status" value="1"/>
</dbReference>
<dbReference type="PANTHER" id="PTHR48063:SF98">
    <property type="entry name" value="LRR RECEPTOR-LIKE SERINE_THREONINE-PROTEIN KINASE FLS2"/>
    <property type="match status" value="1"/>
</dbReference>
<evidence type="ECO:0000256" key="6">
    <source>
        <dbReference type="ARBA" id="ARBA00023170"/>
    </source>
</evidence>
<accession>A0AAV5ME04</accession>
<dbReference type="Gene3D" id="3.80.10.10">
    <property type="entry name" value="Ribonuclease Inhibitor"/>
    <property type="match status" value="1"/>
</dbReference>
<keyword evidence="9" id="KW-1185">Reference proteome</keyword>
<evidence type="ECO:0000256" key="5">
    <source>
        <dbReference type="ARBA" id="ARBA00023136"/>
    </source>
</evidence>
<keyword evidence="4" id="KW-1133">Transmembrane helix</keyword>
<proteinExistence type="predicted"/>
<keyword evidence="7" id="KW-0325">Glycoprotein</keyword>
<reference evidence="8 9" key="1">
    <citation type="journal article" date="2021" name="Commun. Biol.">
        <title>The genome of Shorea leprosula (Dipterocarpaceae) highlights the ecological relevance of drought in aseasonal tropical rainforests.</title>
        <authorList>
            <person name="Ng K.K.S."/>
            <person name="Kobayashi M.J."/>
            <person name="Fawcett J.A."/>
            <person name="Hatakeyama M."/>
            <person name="Paape T."/>
            <person name="Ng C.H."/>
            <person name="Ang C.C."/>
            <person name="Tnah L.H."/>
            <person name="Lee C.T."/>
            <person name="Nishiyama T."/>
            <person name="Sese J."/>
            <person name="O'Brien M.J."/>
            <person name="Copetti D."/>
            <person name="Mohd Noor M.I."/>
            <person name="Ong R.C."/>
            <person name="Putra M."/>
            <person name="Sireger I.Z."/>
            <person name="Indrioko S."/>
            <person name="Kosugi Y."/>
            <person name="Izuno A."/>
            <person name="Isagi Y."/>
            <person name="Lee S.L."/>
            <person name="Shimizu K.K."/>
        </authorList>
    </citation>
    <scope>NUCLEOTIDE SEQUENCE [LARGE SCALE GENOMIC DNA]</scope>
    <source>
        <strain evidence="8">214</strain>
    </source>
</reference>
<dbReference type="InterPro" id="IPR046956">
    <property type="entry name" value="RLP23-like"/>
</dbReference>
<sequence length="70" mass="7892">MMDSDGGFIQLVYACTCAYSDGVIFELHELKLSRNHLTRRIPPDIGQMRQLESLDLSHNMLLGQLPPSMS</sequence>
<evidence type="ECO:0000256" key="4">
    <source>
        <dbReference type="ARBA" id="ARBA00022989"/>
    </source>
</evidence>
<name>A0AAV5ME04_9ROSI</name>
<gene>
    <name evidence="8" type="ORF">SLEP1_g54764</name>
</gene>
<keyword evidence="5" id="KW-0472">Membrane</keyword>